<evidence type="ECO:0000313" key="3">
    <source>
        <dbReference type="Proteomes" id="UP000827892"/>
    </source>
</evidence>
<protein>
    <recommendedName>
        <fullName evidence="4">Protein CBR-UNC-96</fullName>
    </recommendedName>
</protein>
<feature type="compositionally biased region" description="Acidic residues" evidence="1">
    <location>
        <begin position="448"/>
        <end position="461"/>
    </location>
</feature>
<evidence type="ECO:0008006" key="4">
    <source>
        <dbReference type="Google" id="ProtNLM"/>
    </source>
</evidence>
<dbReference type="Proteomes" id="UP000827892">
    <property type="component" value="Chromosome X"/>
</dbReference>
<reference evidence="2 3" key="1">
    <citation type="submission" date="2022-05" db="EMBL/GenBank/DDBJ databases">
        <title>Chromosome-level reference genomes for two strains of Caenorhabditis briggsae: an improved platform for comparative genomics.</title>
        <authorList>
            <person name="Stevens L."/>
            <person name="Andersen E.C."/>
        </authorList>
    </citation>
    <scope>NUCLEOTIDE SEQUENCE [LARGE SCALE GENOMIC DNA]</scope>
    <source>
        <strain evidence="2">QX1410_ONT</strain>
        <tissue evidence="2">Whole-organism</tissue>
    </source>
</reference>
<organism evidence="2 3">
    <name type="scientific">Caenorhabditis briggsae</name>
    <dbReference type="NCBI Taxonomy" id="6238"/>
    <lineage>
        <taxon>Eukaryota</taxon>
        <taxon>Metazoa</taxon>
        <taxon>Ecdysozoa</taxon>
        <taxon>Nematoda</taxon>
        <taxon>Chromadorea</taxon>
        <taxon>Rhabditida</taxon>
        <taxon>Rhabditina</taxon>
        <taxon>Rhabditomorpha</taxon>
        <taxon>Rhabditoidea</taxon>
        <taxon>Rhabditidae</taxon>
        <taxon>Peloderinae</taxon>
        <taxon>Caenorhabditis</taxon>
    </lineage>
</organism>
<feature type="region of interest" description="Disordered" evidence="1">
    <location>
        <begin position="439"/>
        <end position="461"/>
    </location>
</feature>
<dbReference type="AlphaFoldDB" id="A0AAE9CSR0"/>
<proteinExistence type="predicted"/>
<accession>A0AAE9CSR0</accession>
<dbReference type="EMBL" id="CP090896">
    <property type="protein sequence ID" value="ULT79411.1"/>
    <property type="molecule type" value="Genomic_DNA"/>
</dbReference>
<evidence type="ECO:0000256" key="1">
    <source>
        <dbReference type="SAM" id="MobiDB-lite"/>
    </source>
</evidence>
<evidence type="ECO:0000313" key="2">
    <source>
        <dbReference type="EMBL" id="ULT79411.1"/>
    </source>
</evidence>
<gene>
    <name evidence="2" type="ORF">L3Y34_010202</name>
</gene>
<name>A0AAE9CSR0_CAEBR</name>
<sequence length="461" mass="52493">MFLEPALQQANALSTTPRQTLSPFPLNAYTTLSQLRTQERQKTWIMSESEDVNIGLSSEHHGKSKVDDAGLANGIPKMSGTSSALIEEGLSLLNLKSSLSPNVRPVSPDLLERATPSPDFGLSSHTLAKVRTPKFKRIDFDDRLEDLNPNKPAWKSWQENIKDSYNKAKVSAEKKREENEFMENMMLGRPRPIRGESPYRNLSMETGFIPSVRSRSSVMGPSLADRSRLATSSSYSNMFNAGSGPYAAPALSISQGIESRYEERANNVELMLLKTAPLPERYKTITTREFRKAPDPSAGSYSEKDDYDFSHYTTARPYYSRPNRDDPDYFDFDLQHSVDMFKRPEGKYTPRRPQEWENKLISESASKGTAPLSGHMFTKPDVDWRNNGTSYLSAALRTPKFWEQRFENIGKHVRDSNPISLESINRRIRTLQDIRANRPVTSRFTDYQDPDYDDYEDPLDD</sequence>